<protein>
    <recommendedName>
        <fullName evidence="8">Zn(2)-C6 fungal-type domain-containing protein</fullName>
    </recommendedName>
</protein>
<evidence type="ECO:0000256" key="6">
    <source>
        <dbReference type="ARBA" id="ARBA00023242"/>
    </source>
</evidence>
<gene>
    <name evidence="9" type="ORF">APUU_40357A</name>
</gene>
<comment type="subcellular location">
    <subcellularLocation>
        <location evidence="1">Nucleus</location>
    </subcellularLocation>
</comment>
<dbReference type="PANTHER" id="PTHR47540">
    <property type="entry name" value="THIAMINE REPRESSIBLE GENES REGULATORY PROTEIN THI5"/>
    <property type="match status" value="1"/>
</dbReference>
<evidence type="ECO:0000256" key="7">
    <source>
        <dbReference type="SAM" id="MobiDB-lite"/>
    </source>
</evidence>
<keyword evidence="10" id="KW-1185">Reference proteome</keyword>
<dbReference type="SUPFAM" id="SSF57701">
    <property type="entry name" value="Zn2/Cys6 DNA-binding domain"/>
    <property type="match status" value="1"/>
</dbReference>
<dbReference type="GO" id="GO:0008270">
    <property type="term" value="F:zinc ion binding"/>
    <property type="evidence" value="ECO:0007669"/>
    <property type="project" value="InterPro"/>
</dbReference>
<keyword evidence="6" id="KW-0539">Nucleus</keyword>
<keyword evidence="3" id="KW-0805">Transcription regulation</keyword>
<evidence type="ECO:0000256" key="3">
    <source>
        <dbReference type="ARBA" id="ARBA00023015"/>
    </source>
</evidence>
<dbReference type="AlphaFoldDB" id="A0A7R7XN45"/>
<feature type="region of interest" description="Disordered" evidence="7">
    <location>
        <begin position="667"/>
        <end position="691"/>
    </location>
</feature>
<dbReference type="GO" id="GO:0000981">
    <property type="term" value="F:DNA-binding transcription factor activity, RNA polymerase II-specific"/>
    <property type="evidence" value="ECO:0007669"/>
    <property type="project" value="InterPro"/>
</dbReference>
<evidence type="ECO:0000313" key="9">
    <source>
        <dbReference type="EMBL" id="BCS23913.1"/>
    </source>
</evidence>
<dbReference type="Pfam" id="PF04082">
    <property type="entry name" value="Fungal_trans"/>
    <property type="match status" value="1"/>
</dbReference>
<dbReference type="GeneID" id="64973918"/>
<keyword evidence="2" id="KW-0479">Metal-binding</keyword>
<proteinExistence type="predicted"/>
<dbReference type="OrthoDB" id="3548654at2759"/>
<keyword evidence="5" id="KW-0804">Transcription</keyword>
<dbReference type="SMART" id="SM00906">
    <property type="entry name" value="Fungal_trans"/>
    <property type="match status" value="1"/>
</dbReference>
<dbReference type="InterPro" id="IPR007219">
    <property type="entry name" value="XnlR_reg_dom"/>
</dbReference>
<dbReference type="CDD" id="cd00067">
    <property type="entry name" value="GAL4"/>
    <property type="match status" value="1"/>
</dbReference>
<dbReference type="InterPro" id="IPR001138">
    <property type="entry name" value="Zn2Cys6_DnaBD"/>
</dbReference>
<evidence type="ECO:0000259" key="8">
    <source>
        <dbReference type="PROSITE" id="PS50048"/>
    </source>
</evidence>
<dbReference type="GO" id="GO:0043565">
    <property type="term" value="F:sequence-specific DNA binding"/>
    <property type="evidence" value="ECO:0007669"/>
    <property type="project" value="TreeGrafter"/>
</dbReference>
<dbReference type="RefSeq" id="XP_041556107.1">
    <property type="nucleotide sequence ID" value="XM_041703420.1"/>
</dbReference>
<dbReference type="Proteomes" id="UP000654913">
    <property type="component" value="Chromosome 4"/>
</dbReference>
<sequence>MQPAQRALPPSANQKQRRATIACTACRQSKIKCSGDEPCVNCRRRLLKCQFSEGNNKILVSERYLRGLQKQAYNWQRATGVKRPREECFRFDEDTGTSHPVNESGAAEELLGPRPEGSPVPPAAELSCNIWTSPFTLPTTVFKNAGQEQRKWIWLAPFSPWSLTARLIVMLTDKLHPDSANSLPQLFLDGEIYPLVWDQVKAPGPPNTSDLPSLDYALYLFQIVRFRLGQAYRFFEEDSFVSQIHRFYDSRLSADATEPRFWFVQFLMVLALGNAFIARPRNQKDPAGSKYFVRAMSAMPTNISTGKDSLLAIEALALVGLYLYAIDHREASHVHVGHAIRIAQLEGMHTQLPEEVLGATTVARCRNLWWSLYILDRHFSPSLGLPVTLQDSDITTLINPLASNLQNMTFSLQVRITRMFSFIIGTIYKTEKTPLATFLDITRGILETMAKYAEEIENMINVNFHGSRDNVPKEMRHTILQYHQCVIAATRPLLLSVLKERLEKLGRAEEDWQKFLALPKSLISTGIKSAEKTLQIIGDENGLLETFLPFDLEMTYAAALYLTLSNALFFPSSADTDRAYSRAAHEILDELVLSGNRVAGARKRELTRIEGLFQEFARRVEQEGLRLLTLSDQGLPDATQLNVDINTNAPAEMGLVSAAALQTPSSSSNAASTLFHGHGHANPSSVEPVDSAPAPASVEFLESIGISSYEFLSIVEQIDHPGISVGELDVRPDLLGPGDGTGSFG</sequence>
<dbReference type="PANTHER" id="PTHR47540:SF6">
    <property type="entry name" value="ZN(II)2CYS6 TRANSCRIPTION FACTOR (EUROFUNG)"/>
    <property type="match status" value="1"/>
</dbReference>
<evidence type="ECO:0000256" key="1">
    <source>
        <dbReference type="ARBA" id="ARBA00004123"/>
    </source>
</evidence>
<dbReference type="InterPro" id="IPR036864">
    <property type="entry name" value="Zn2-C6_fun-type_DNA-bd_sf"/>
</dbReference>
<reference evidence="9" key="1">
    <citation type="submission" date="2021-01" db="EMBL/GenBank/DDBJ databases">
        <authorList>
            <consortium name="Aspergillus puulaauensis MK2 genome sequencing consortium"/>
            <person name="Kazuki M."/>
            <person name="Futagami T."/>
        </authorList>
    </citation>
    <scope>NUCLEOTIDE SEQUENCE</scope>
    <source>
        <strain evidence="9">MK2</strain>
    </source>
</reference>
<dbReference type="SMART" id="SM00066">
    <property type="entry name" value="GAL4"/>
    <property type="match status" value="1"/>
</dbReference>
<evidence type="ECO:0000256" key="4">
    <source>
        <dbReference type="ARBA" id="ARBA00023125"/>
    </source>
</evidence>
<dbReference type="CDD" id="cd12148">
    <property type="entry name" value="fungal_TF_MHR"/>
    <property type="match status" value="1"/>
</dbReference>
<keyword evidence="4" id="KW-0238">DNA-binding</keyword>
<evidence type="ECO:0000256" key="5">
    <source>
        <dbReference type="ARBA" id="ARBA00023163"/>
    </source>
</evidence>
<dbReference type="Gene3D" id="4.10.240.10">
    <property type="entry name" value="Zn(2)-C6 fungal-type DNA-binding domain"/>
    <property type="match status" value="1"/>
</dbReference>
<feature type="region of interest" description="Disordered" evidence="7">
    <location>
        <begin position="92"/>
        <end position="118"/>
    </location>
</feature>
<dbReference type="GO" id="GO:0045944">
    <property type="term" value="P:positive regulation of transcription by RNA polymerase II"/>
    <property type="evidence" value="ECO:0007669"/>
    <property type="project" value="TreeGrafter"/>
</dbReference>
<evidence type="ECO:0000313" key="10">
    <source>
        <dbReference type="Proteomes" id="UP000654913"/>
    </source>
</evidence>
<dbReference type="KEGG" id="apuu:APUU_40357A"/>
<dbReference type="EMBL" id="AP024446">
    <property type="protein sequence ID" value="BCS23913.1"/>
    <property type="molecule type" value="Genomic_DNA"/>
</dbReference>
<accession>A0A7R7XN45</accession>
<dbReference type="Pfam" id="PF00172">
    <property type="entry name" value="Zn_clus"/>
    <property type="match status" value="1"/>
</dbReference>
<dbReference type="PROSITE" id="PS00463">
    <property type="entry name" value="ZN2_CY6_FUNGAL_1"/>
    <property type="match status" value="1"/>
</dbReference>
<dbReference type="PROSITE" id="PS50048">
    <property type="entry name" value="ZN2_CY6_FUNGAL_2"/>
    <property type="match status" value="1"/>
</dbReference>
<feature type="domain" description="Zn(2)-C6 fungal-type" evidence="8">
    <location>
        <begin position="22"/>
        <end position="51"/>
    </location>
</feature>
<reference evidence="9" key="2">
    <citation type="submission" date="2021-02" db="EMBL/GenBank/DDBJ databases">
        <title>Aspergillus puulaauensis MK2 genome sequence.</title>
        <authorList>
            <person name="Futagami T."/>
            <person name="Mori K."/>
            <person name="Kadooka C."/>
            <person name="Tanaka T."/>
        </authorList>
    </citation>
    <scope>NUCLEOTIDE SEQUENCE</scope>
    <source>
        <strain evidence="9">MK2</strain>
    </source>
</reference>
<name>A0A7R7XN45_9EURO</name>
<dbReference type="GO" id="GO:0006351">
    <property type="term" value="P:DNA-templated transcription"/>
    <property type="evidence" value="ECO:0007669"/>
    <property type="project" value="InterPro"/>
</dbReference>
<organism evidence="9 10">
    <name type="scientific">Aspergillus puulaauensis</name>
    <dbReference type="NCBI Taxonomy" id="1220207"/>
    <lineage>
        <taxon>Eukaryota</taxon>
        <taxon>Fungi</taxon>
        <taxon>Dikarya</taxon>
        <taxon>Ascomycota</taxon>
        <taxon>Pezizomycotina</taxon>
        <taxon>Eurotiomycetes</taxon>
        <taxon>Eurotiomycetidae</taxon>
        <taxon>Eurotiales</taxon>
        <taxon>Aspergillaceae</taxon>
        <taxon>Aspergillus</taxon>
    </lineage>
</organism>
<evidence type="ECO:0000256" key="2">
    <source>
        <dbReference type="ARBA" id="ARBA00022723"/>
    </source>
</evidence>
<dbReference type="GO" id="GO:0005634">
    <property type="term" value="C:nucleus"/>
    <property type="evidence" value="ECO:0007669"/>
    <property type="project" value="UniProtKB-SubCell"/>
</dbReference>
<dbReference type="InterPro" id="IPR051711">
    <property type="entry name" value="Stress_Response_Reg"/>
</dbReference>